<evidence type="ECO:0000256" key="2">
    <source>
        <dbReference type="ARBA" id="ARBA00012566"/>
    </source>
</evidence>
<dbReference type="InterPro" id="IPR057016">
    <property type="entry name" value="EndoS_F2-like_TIM-barrel"/>
</dbReference>
<keyword evidence="5" id="KW-0326">Glycosidase</keyword>
<evidence type="ECO:0000256" key="6">
    <source>
        <dbReference type="ARBA" id="ARBA00034414"/>
    </source>
</evidence>
<accession>A0A7X0J894</accession>
<sequence>MNILKKNICRLVTLSVAGLLCLSACKKSTTPSPLEDQNNLSLSCINPANTPMTANALPSTALIAYVETNNNNLNNMGLFTLSGVNSAKNGLPIVNVACIFAGNINLSQEATPKAVVSLNAQTYYLLEKTDYVKKLHEKGIKVTLSLLNNHDASGWSQFTSQADADYFAKSVKATVDKYSLDGVEVDNEYSNGIPNDKSMPMVIAAIRKLLPTKIIGLYLFNVSDTEIKNSASSITYAITNFGGTFTGNDIPANKIFVESSSLDIADNTASAIKNKGGGVMLFNANGGSRSDFNSFATNVYGSKAKVSSTALATDGPDNGNSPVVSIDKNSDGSIKDVHYYVLPTATGTANVMRSK</sequence>
<dbReference type="AlphaFoldDB" id="A0A7X0J894"/>
<dbReference type="Gene3D" id="3.20.20.80">
    <property type="entry name" value="Glycosidases"/>
    <property type="match status" value="1"/>
</dbReference>
<feature type="chain" id="PRO_5031038128" description="mannosyl-glycoprotein endo-beta-N-acetylglucosaminidase" evidence="7">
    <location>
        <begin position="27"/>
        <end position="355"/>
    </location>
</feature>
<evidence type="ECO:0000256" key="1">
    <source>
        <dbReference type="ARBA" id="ARBA00009336"/>
    </source>
</evidence>
<dbReference type="GO" id="GO:0033925">
    <property type="term" value="F:mannosyl-glycoprotein endo-beta-N-acetylglucosaminidase activity"/>
    <property type="evidence" value="ECO:0007669"/>
    <property type="project" value="UniProtKB-EC"/>
</dbReference>
<dbReference type="RefSeq" id="WP_184629134.1">
    <property type="nucleotide sequence ID" value="NZ_JACHCC010000017.1"/>
</dbReference>
<dbReference type="SUPFAM" id="SSF51445">
    <property type="entry name" value="(Trans)glycosidases"/>
    <property type="match status" value="1"/>
</dbReference>
<feature type="signal peptide" evidence="7">
    <location>
        <begin position="1"/>
        <end position="26"/>
    </location>
</feature>
<comment type="similarity">
    <text evidence="1">Belongs to the glycosyl hydrolase 18 family.</text>
</comment>
<keyword evidence="3 7" id="KW-0732">Signal</keyword>
<evidence type="ECO:0000256" key="3">
    <source>
        <dbReference type="ARBA" id="ARBA00022729"/>
    </source>
</evidence>
<dbReference type="Proteomes" id="UP000521017">
    <property type="component" value="Unassembled WGS sequence"/>
</dbReference>
<evidence type="ECO:0000313" key="10">
    <source>
        <dbReference type="Proteomes" id="UP000521017"/>
    </source>
</evidence>
<comment type="catalytic activity">
    <reaction evidence="6">
        <text>an N(4)-(oligosaccharide-(1-&gt;3)-[oligosaccharide-(1-&gt;6)]-beta-D-Man-(1-&gt;4)-beta-D-GlcNAc-(1-&gt;4)-alpha-D-GlcNAc)-L-asparaginyl-[protein] + H2O = an oligosaccharide-(1-&gt;3)-[oligosaccharide-(1-&gt;6)]-beta-D-Man-(1-&gt;4)-D-GlcNAc + N(4)-(N-acetyl-beta-D-glucosaminyl)-L-asparaginyl-[protein]</text>
        <dbReference type="Rhea" id="RHEA:73067"/>
        <dbReference type="Rhea" id="RHEA-COMP:12603"/>
        <dbReference type="Rhea" id="RHEA-COMP:18176"/>
        <dbReference type="ChEBI" id="CHEBI:15377"/>
        <dbReference type="ChEBI" id="CHEBI:132248"/>
        <dbReference type="ChEBI" id="CHEBI:192714"/>
        <dbReference type="ChEBI" id="CHEBI:192715"/>
        <dbReference type="EC" id="3.2.1.96"/>
    </reaction>
</comment>
<reference evidence="9 10" key="1">
    <citation type="submission" date="2020-08" db="EMBL/GenBank/DDBJ databases">
        <title>Genomic Encyclopedia of Type Strains, Phase IV (KMG-V): Genome sequencing to study the core and pangenomes of soil and plant-associated prokaryotes.</title>
        <authorList>
            <person name="Whitman W."/>
        </authorList>
    </citation>
    <scope>NUCLEOTIDE SEQUENCE [LARGE SCALE GENOMIC DNA]</scope>
    <source>
        <strain evidence="9 10">M2T3</strain>
    </source>
</reference>
<proteinExistence type="inferred from homology"/>
<evidence type="ECO:0000256" key="7">
    <source>
        <dbReference type="SAM" id="SignalP"/>
    </source>
</evidence>
<keyword evidence="4" id="KW-0378">Hydrolase</keyword>
<evidence type="ECO:0000259" key="8">
    <source>
        <dbReference type="Pfam" id="PF23916"/>
    </source>
</evidence>
<protein>
    <recommendedName>
        <fullName evidence="2">mannosyl-glycoprotein endo-beta-N-acetylglucosaminidase</fullName>
        <ecNumber evidence="2">3.2.1.96</ecNumber>
    </recommendedName>
</protein>
<comment type="caution">
    <text evidence="9">The sequence shown here is derived from an EMBL/GenBank/DDBJ whole genome shotgun (WGS) entry which is preliminary data.</text>
</comment>
<feature type="domain" description="Endo-beta-N-acetylglucosaminidase EndoS/F2-like TIM-barrel" evidence="8">
    <location>
        <begin position="119"/>
        <end position="214"/>
    </location>
</feature>
<dbReference type="EMBL" id="JACHCC010000017">
    <property type="protein sequence ID" value="MBB6502888.1"/>
    <property type="molecule type" value="Genomic_DNA"/>
</dbReference>
<dbReference type="InterPro" id="IPR017853">
    <property type="entry name" value="GH"/>
</dbReference>
<evidence type="ECO:0000313" key="9">
    <source>
        <dbReference type="EMBL" id="MBB6502888.1"/>
    </source>
</evidence>
<name>A0A7X0J894_9SPHI</name>
<dbReference type="EC" id="3.2.1.96" evidence="2"/>
<gene>
    <name evidence="9" type="ORF">HDF25_005073</name>
</gene>
<evidence type="ECO:0000256" key="5">
    <source>
        <dbReference type="ARBA" id="ARBA00023295"/>
    </source>
</evidence>
<dbReference type="Pfam" id="PF23916">
    <property type="entry name" value="TIM-barrel_EndoS"/>
    <property type="match status" value="1"/>
</dbReference>
<evidence type="ECO:0000256" key="4">
    <source>
        <dbReference type="ARBA" id="ARBA00022801"/>
    </source>
</evidence>
<organism evidence="9 10">
    <name type="scientific">Pedobacter cryoconitis</name>
    <dbReference type="NCBI Taxonomy" id="188932"/>
    <lineage>
        <taxon>Bacteria</taxon>
        <taxon>Pseudomonadati</taxon>
        <taxon>Bacteroidota</taxon>
        <taxon>Sphingobacteriia</taxon>
        <taxon>Sphingobacteriales</taxon>
        <taxon>Sphingobacteriaceae</taxon>
        <taxon>Pedobacter</taxon>
    </lineage>
</organism>